<dbReference type="RefSeq" id="WP_183962177.1">
    <property type="nucleotide sequence ID" value="NZ_JACHHP010000007.1"/>
</dbReference>
<dbReference type="AlphaFoldDB" id="A0A7W8D831"/>
<evidence type="ECO:0000256" key="1">
    <source>
        <dbReference type="SAM" id="Phobius"/>
    </source>
</evidence>
<feature type="transmembrane region" description="Helical" evidence="1">
    <location>
        <begin position="61"/>
        <end position="82"/>
    </location>
</feature>
<gene>
    <name evidence="2" type="ORF">HNQ52_003216</name>
</gene>
<sequence length="179" mass="19427">MALRMFAFTWLLWIATLSWGVGLGAKLFDLLVVAGAWGASPPASFALLPYGPAYPLNPGAFFQPLSIVMAVSIVGALIAGWGHSRPMRVWLWIGTLSFVAIWAITPTVFWPMINQQYDIATGKLTASVAEATALTARWYAWDWFRVCLIALGFVASVRAISLGTALHQNEIGVSSTLPE</sequence>
<name>A0A7W8D831_9GAMM</name>
<accession>A0A7W8D831</accession>
<keyword evidence="1" id="KW-0812">Transmembrane</keyword>
<reference evidence="2 3" key="1">
    <citation type="submission" date="2020-08" db="EMBL/GenBank/DDBJ databases">
        <title>Genomic Encyclopedia of Type Strains, Phase IV (KMG-IV): sequencing the most valuable type-strain genomes for metagenomic binning, comparative biology and taxonomic classification.</title>
        <authorList>
            <person name="Goeker M."/>
        </authorList>
    </citation>
    <scope>NUCLEOTIDE SEQUENCE [LARGE SCALE GENOMIC DNA]</scope>
    <source>
        <strain evidence="2 3">DSM 24163</strain>
    </source>
</reference>
<dbReference type="Proteomes" id="UP000521199">
    <property type="component" value="Unassembled WGS sequence"/>
</dbReference>
<keyword evidence="1" id="KW-1133">Transmembrane helix</keyword>
<protein>
    <recommendedName>
        <fullName evidence="4">DUF1772 domain-containing protein</fullName>
    </recommendedName>
</protein>
<dbReference type="EMBL" id="JACHHP010000007">
    <property type="protein sequence ID" value="MBB5209644.1"/>
    <property type="molecule type" value="Genomic_DNA"/>
</dbReference>
<keyword evidence="1" id="KW-0472">Membrane</keyword>
<organism evidence="2 3">
    <name type="scientific">Chiayiivirga flava</name>
    <dbReference type="NCBI Taxonomy" id="659595"/>
    <lineage>
        <taxon>Bacteria</taxon>
        <taxon>Pseudomonadati</taxon>
        <taxon>Pseudomonadota</taxon>
        <taxon>Gammaproteobacteria</taxon>
        <taxon>Lysobacterales</taxon>
        <taxon>Lysobacteraceae</taxon>
        <taxon>Chiayiivirga</taxon>
    </lineage>
</organism>
<evidence type="ECO:0008006" key="4">
    <source>
        <dbReference type="Google" id="ProtNLM"/>
    </source>
</evidence>
<keyword evidence="3" id="KW-1185">Reference proteome</keyword>
<proteinExistence type="predicted"/>
<dbReference type="Pfam" id="PF08592">
    <property type="entry name" value="Anthrone_oxy"/>
    <property type="match status" value="1"/>
</dbReference>
<evidence type="ECO:0000313" key="2">
    <source>
        <dbReference type="EMBL" id="MBB5209644.1"/>
    </source>
</evidence>
<dbReference type="InterPro" id="IPR013901">
    <property type="entry name" value="Anthrone_oxy"/>
</dbReference>
<feature type="transmembrane region" description="Helical" evidence="1">
    <location>
        <begin position="89"/>
        <end position="113"/>
    </location>
</feature>
<comment type="caution">
    <text evidence="2">The sequence shown here is derived from an EMBL/GenBank/DDBJ whole genome shotgun (WGS) entry which is preliminary data.</text>
</comment>
<evidence type="ECO:0000313" key="3">
    <source>
        <dbReference type="Proteomes" id="UP000521199"/>
    </source>
</evidence>